<reference evidence="2 3" key="1">
    <citation type="journal article" date="2024" name="Nat. Commun.">
        <title>Phylogenomics reveals the evolutionary origins of lichenization in chlorophyte algae.</title>
        <authorList>
            <person name="Puginier C."/>
            <person name="Libourel C."/>
            <person name="Otte J."/>
            <person name="Skaloud P."/>
            <person name="Haon M."/>
            <person name="Grisel S."/>
            <person name="Petersen M."/>
            <person name="Berrin J.G."/>
            <person name="Delaux P.M."/>
            <person name="Dal Grande F."/>
            <person name="Keller J."/>
        </authorList>
    </citation>
    <scope>NUCLEOTIDE SEQUENCE [LARGE SCALE GENOMIC DNA]</scope>
    <source>
        <strain evidence="2 3">SAG 2036</strain>
    </source>
</reference>
<accession>A0AAW1NXL9</accession>
<dbReference type="Pfam" id="PF01323">
    <property type="entry name" value="DSBA"/>
    <property type="match status" value="1"/>
</dbReference>
<dbReference type="InterPro" id="IPR001853">
    <property type="entry name" value="DSBA-like_thioredoxin_dom"/>
</dbReference>
<proteinExistence type="predicted"/>
<dbReference type="PANTHER" id="PTHR13887:SF46">
    <property type="entry name" value="DSBA-LIKE THIOREDOXIN DOMAIN-CONTAINING PROTEIN"/>
    <property type="match status" value="1"/>
</dbReference>
<dbReference type="PANTHER" id="PTHR13887">
    <property type="entry name" value="GLUTATHIONE S-TRANSFERASE KAPPA"/>
    <property type="match status" value="1"/>
</dbReference>
<evidence type="ECO:0000259" key="1">
    <source>
        <dbReference type="Pfam" id="PF01323"/>
    </source>
</evidence>
<dbReference type="GO" id="GO:0016491">
    <property type="term" value="F:oxidoreductase activity"/>
    <property type="evidence" value="ECO:0007669"/>
    <property type="project" value="InterPro"/>
</dbReference>
<sequence length="216" mass="23789">MAALPSIRIDVVSDLACPWCYVGKRRLDKAMQAYSSRANFKLQWHPYMIDVATKSEGEEYMAYNRRRWGGDGWTVQLRQSGKPDGALFANWKTWPNTLQAHRLAWYADKAGKGHQAQEKLFERTYEQGGNISDSATLAQVAEQLQLQGAAAFLASEHGQDEVLAQDAAAKQRKVRGVPHFTIKPEGQTADGAHVLKGAQGVDGFLAAFAAIVGRGQ</sequence>
<comment type="caution">
    <text evidence="2">The sequence shown here is derived from an EMBL/GenBank/DDBJ whole genome shotgun (WGS) entry which is preliminary data.</text>
</comment>
<evidence type="ECO:0000313" key="3">
    <source>
        <dbReference type="Proteomes" id="UP001465755"/>
    </source>
</evidence>
<dbReference type="InterPro" id="IPR036249">
    <property type="entry name" value="Thioredoxin-like_sf"/>
</dbReference>
<keyword evidence="3" id="KW-1185">Reference proteome</keyword>
<gene>
    <name evidence="2" type="ORF">WJX73_005482</name>
</gene>
<dbReference type="Proteomes" id="UP001465755">
    <property type="component" value="Unassembled WGS sequence"/>
</dbReference>
<dbReference type="AlphaFoldDB" id="A0AAW1NXL9"/>
<dbReference type="SUPFAM" id="SSF52833">
    <property type="entry name" value="Thioredoxin-like"/>
    <property type="match status" value="1"/>
</dbReference>
<protein>
    <recommendedName>
        <fullName evidence="1">DSBA-like thioredoxin domain-containing protein</fullName>
    </recommendedName>
</protein>
<organism evidence="2 3">
    <name type="scientific">Symbiochloris irregularis</name>
    <dbReference type="NCBI Taxonomy" id="706552"/>
    <lineage>
        <taxon>Eukaryota</taxon>
        <taxon>Viridiplantae</taxon>
        <taxon>Chlorophyta</taxon>
        <taxon>core chlorophytes</taxon>
        <taxon>Trebouxiophyceae</taxon>
        <taxon>Trebouxiales</taxon>
        <taxon>Trebouxiaceae</taxon>
        <taxon>Symbiochloris</taxon>
    </lineage>
</organism>
<evidence type="ECO:0000313" key="2">
    <source>
        <dbReference type="EMBL" id="KAK9798559.1"/>
    </source>
</evidence>
<dbReference type="CDD" id="cd03024">
    <property type="entry name" value="DsbA_FrnE"/>
    <property type="match status" value="1"/>
</dbReference>
<dbReference type="Gene3D" id="3.40.30.10">
    <property type="entry name" value="Glutaredoxin"/>
    <property type="match status" value="1"/>
</dbReference>
<dbReference type="EMBL" id="JALJOQ010000097">
    <property type="protein sequence ID" value="KAK9798559.1"/>
    <property type="molecule type" value="Genomic_DNA"/>
</dbReference>
<name>A0AAW1NXL9_9CHLO</name>
<feature type="domain" description="DSBA-like thioredoxin" evidence="1">
    <location>
        <begin position="9"/>
        <end position="206"/>
    </location>
</feature>